<dbReference type="EMBL" id="CAKKNS010000007">
    <property type="protein sequence ID" value="CAH0417183.1"/>
    <property type="molecule type" value="Genomic_DNA"/>
</dbReference>
<dbReference type="Pfam" id="PF19258">
    <property type="entry name" value="KxYKxGKxW_sig"/>
    <property type="match status" value="1"/>
</dbReference>
<dbReference type="NCBIfam" id="TIGR03715">
    <property type="entry name" value="KxYKxGKxW"/>
    <property type="match status" value="1"/>
</dbReference>
<evidence type="ECO:0000256" key="1">
    <source>
        <dbReference type="ARBA" id="ARBA00022729"/>
    </source>
</evidence>
<dbReference type="Proteomes" id="UP000789707">
    <property type="component" value="Unassembled WGS sequence"/>
</dbReference>
<reference evidence="3 4" key="1">
    <citation type="submission" date="2021-11" db="EMBL/GenBank/DDBJ databases">
        <authorList>
            <person name="Depoorter E."/>
        </authorList>
    </citation>
    <scope>NUCLEOTIDE SEQUENCE [LARGE SCALE GENOMIC DNA]</scope>
    <source>
        <strain evidence="3 4">LMG 24289</strain>
    </source>
</reference>
<name>A0ABM8Z725_9LACO</name>
<comment type="caution">
    <text evidence="3">The sequence shown here is derived from an EMBL/GenBank/DDBJ whole genome shotgun (WGS) entry which is preliminary data.</text>
</comment>
<evidence type="ECO:0000256" key="2">
    <source>
        <dbReference type="SAM" id="MobiDB-lite"/>
    </source>
</evidence>
<protein>
    <submittedName>
        <fullName evidence="3">Uncharacterized protein</fullName>
    </submittedName>
</protein>
<dbReference type="RefSeq" id="WP_230097215.1">
    <property type="nucleotide sequence ID" value="NZ_CAKKNS010000007.1"/>
</dbReference>
<proteinExistence type="predicted"/>
<accession>A0ABM8Z725</accession>
<dbReference type="InterPro" id="IPR022263">
    <property type="entry name" value="KxYKxGKxW"/>
</dbReference>
<sequence length="879" mass="96679">MDASKRFKMYKSGKQWVVAGLLALSFLGVGISSNNHVHADQTIPAAQSTKPAQNTQQSQNALTNQAKEKATTTSTADSKLKQAFTDYVTINQKRVLAVYTQASADIFRAGLATAVKTTQQPTLTDDQIYSGYGALNNGISQLQIDASNLANYVNQAKAVDLSNYTQASRDNFTTKVNTLANLAKNAQNSVTLLNAINAVRDAQAALTIDQAHRTTQPATPTADPKLKKDFTDYVTINQKRVLAVYTQASADIFRAGLATAVKTTQQPTLTDDQIYSGYGALNNGISQLQIDASNLANYVNQAKAVDLSNYTQASRDNFTTKVNTLANLAKNAQNSVTLLNAINAVRDAQAALTIDHTIVDQAQQLQDYLHVQQKRVLAVYTDYSASYFSKQLDKAVNTYHSINRSMNDINQSYAQVNDGIANLRWDSQKLANYYNTAIDAQTWQYTKVTAQPYKDAAYSLQKLAEEKADSGTLVTAVNRLRDTQASLVTIPSEIQLVDYIHQLQNIDLNHYTKDSGDAFNDKLYQIVDFYHADRHSDAQNQDAINQLTTAKNRLIKSTGADSTTRNNLLTTIRQAQAVHGWLYRNYTYQNMNNVLAKAVDVYHNQDADNATVNQNNAELKQAINSLILAYNRWHDNDYSAQFLAGARQNSFNIGGKTYNFKITDQANTHSYGRTNFVAAGCTENALANAMKLAGLLPDGFKVSDVAAKAWNIQTGGLDVSQGVTRYNQQSLGSVGDYAAVSMSQVSNVIAQTNQQLGLFSGQQNFIPVGSTYFGYGLGYNKGVMVANQIQQWRSQGYFVTLLVRAAGTNDSADHAVTVLSMDQDFRYGDNINVLDSYHGVGSYNGLAQGLSNMQKVQYAYKAIAYKAVDWNGNQIWNQY</sequence>
<organism evidence="3 4">
    <name type="scientific">Periweissella fabaria</name>
    <dbReference type="NCBI Taxonomy" id="546157"/>
    <lineage>
        <taxon>Bacteria</taxon>
        <taxon>Bacillati</taxon>
        <taxon>Bacillota</taxon>
        <taxon>Bacilli</taxon>
        <taxon>Lactobacillales</taxon>
        <taxon>Lactobacillaceae</taxon>
        <taxon>Periweissella</taxon>
    </lineage>
</organism>
<evidence type="ECO:0000313" key="4">
    <source>
        <dbReference type="Proteomes" id="UP000789707"/>
    </source>
</evidence>
<keyword evidence="4" id="KW-1185">Reference proteome</keyword>
<keyword evidence="1" id="KW-0732">Signal</keyword>
<gene>
    <name evidence="3" type="ORF">WFA24289_01513</name>
</gene>
<feature type="region of interest" description="Disordered" evidence="2">
    <location>
        <begin position="45"/>
        <end position="75"/>
    </location>
</feature>
<evidence type="ECO:0000313" key="3">
    <source>
        <dbReference type="EMBL" id="CAH0417183.1"/>
    </source>
</evidence>